<dbReference type="GO" id="GO:0003682">
    <property type="term" value="F:chromatin binding"/>
    <property type="evidence" value="ECO:0007669"/>
    <property type="project" value="TreeGrafter"/>
</dbReference>
<reference evidence="7" key="1">
    <citation type="submission" date="2011-05" db="EMBL/GenBank/DDBJ databases">
        <title>The genome sequence of Vittaforma corneae strain ATCC 50505.</title>
        <authorList>
            <consortium name="The Broad Institute Genome Sequencing Platform"/>
            <person name="Cuomo C."/>
            <person name="Didier E."/>
            <person name="Bowers L."/>
            <person name="Young S.K."/>
            <person name="Zeng Q."/>
            <person name="Gargeya S."/>
            <person name="Fitzgerald M."/>
            <person name="Haas B."/>
            <person name="Abouelleil A."/>
            <person name="Alvarado L."/>
            <person name="Arachchi H.M."/>
            <person name="Berlin A."/>
            <person name="Chapman S.B."/>
            <person name="Gearin G."/>
            <person name="Goldberg J."/>
            <person name="Griggs A."/>
            <person name="Gujja S."/>
            <person name="Hansen M."/>
            <person name="Heiman D."/>
            <person name="Howarth C."/>
            <person name="Larimer J."/>
            <person name="Lui A."/>
            <person name="MacDonald P.J.P."/>
            <person name="McCowen C."/>
            <person name="Montmayeur A."/>
            <person name="Murphy C."/>
            <person name="Neiman D."/>
            <person name="Pearson M."/>
            <person name="Priest M."/>
            <person name="Roberts A."/>
            <person name="Saif S."/>
            <person name="Shea T."/>
            <person name="Sisk P."/>
            <person name="Stolte C."/>
            <person name="Sykes S."/>
            <person name="Wortman J."/>
            <person name="Nusbaum C."/>
            <person name="Birren B."/>
        </authorList>
    </citation>
    <scope>NUCLEOTIDE SEQUENCE [LARGE SCALE GENOMIC DNA]</scope>
    <source>
        <strain evidence="7">ATCC 50505</strain>
    </source>
</reference>
<protein>
    <recommendedName>
        <fullName evidence="8">Anaphase-promoting complex subunit 4 WD40 domain-containing protein</fullName>
    </recommendedName>
</protein>
<dbReference type="InParanoid" id="L2GN20"/>
<dbReference type="SMART" id="SM00320">
    <property type="entry name" value="WD40"/>
    <property type="match status" value="3"/>
</dbReference>
<evidence type="ECO:0000256" key="1">
    <source>
        <dbReference type="ARBA" id="ARBA00004123"/>
    </source>
</evidence>
<organism evidence="6 7">
    <name type="scientific">Vittaforma corneae (strain ATCC 50505)</name>
    <name type="common">Microsporidian parasite</name>
    <name type="synonym">Nosema corneum</name>
    <dbReference type="NCBI Taxonomy" id="993615"/>
    <lineage>
        <taxon>Eukaryota</taxon>
        <taxon>Fungi</taxon>
        <taxon>Fungi incertae sedis</taxon>
        <taxon>Microsporidia</taxon>
        <taxon>Nosematidae</taxon>
        <taxon>Vittaforma</taxon>
    </lineage>
</organism>
<comment type="subcellular location">
    <subcellularLocation>
        <location evidence="1">Nucleus</location>
    </subcellularLocation>
</comment>
<dbReference type="OrthoDB" id="27537at2759"/>
<dbReference type="Proteomes" id="UP000011082">
    <property type="component" value="Unassembled WGS sequence"/>
</dbReference>
<evidence type="ECO:0000256" key="5">
    <source>
        <dbReference type="ARBA" id="ARBA00023242"/>
    </source>
</evidence>
<evidence type="ECO:0000256" key="2">
    <source>
        <dbReference type="ARBA" id="ARBA00005616"/>
    </source>
</evidence>
<dbReference type="VEuPathDB" id="MicrosporidiaDB:VICG_01084"/>
<evidence type="ECO:0000256" key="3">
    <source>
        <dbReference type="ARBA" id="ARBA00022574"/>
    </source>
</evidence>
<evidence type="ECO:0000256" key="4">
    <source>
        <dbReference type="ARBA" id="ARBA00022737"/>
    </source>
</evidence>
<keyword evidence="3" id="KW-0853">WD repeat</keyword>
<dbReference type="RefSeq" id="XP_007604530.1">
    <property type="nucleotide sequence ID" value="XM_007604468.1"/>
</dbReference>
<keyword evidence="4" id="KW-0677">Repeat</keyword>
<comment type="similarity">
    <text evidence="2">Belongs to the WD repeat SWD2 family.</text>
</comment>
<dbReference type="InterPro" id="IPR015943">
    <property type="entry name" value="WD40/YVTN_repeat-like_dom_sf"/>
</dbReference>
<name>L2GN20_VITCO</name>
<dbReference type="FunCoup" id="L2GN20">
    <property type="interactions" value="188"/>
</dbReference>
<dbReference type="InterPro" id="IPR037867">
    <property type="entry name" value="Swd2/WDR82"/>
</dbReference>
<accession>L2GN20</accession>
<dbReference type="SUPFAM" id="SSF50978">
    <property type="entry name" value="WD40 repeat-like"/>
    <property type="match status" value="1"/>
</dbReference>
<gene>
    <name evidence="6" type="ORF">VICG_01084</name>
</gene>
<dbReference type="STRING" id="993615.L2GN20"/>
<dbReference type="Gene3D" id="2.130.10.10">
    <property type="entry name" value="YVTN repeat-like/Quinoprotein amine dehydrogenase"/>
    <property type="match status" value="1"/>
</dbReference>
<keyword evidence="5" id="KW-0539">Nucleus</keyword>
<proteinExistence type="inferred from homology"/>
<dbReference type="HOGENOM" id="CLU_943649_0_0_1"/>
<dbReference type="EMBL" id="JH370137">
    <property type="protein sequence ID" value="ELA41900.1"/>
    <property type="molecule type" value="Genomic_DNA"/>
</dbReference>
<dbReference type="GO" id="GO:0048188">
    <property type="term" value="C:Set1C/COMPASS complex"/>
    <property type="evidence" value="ECO:0007669"/>
    <property type="project" value="TreeGrafter"/>
</dbReference>
<sequence>MDTAEENFLQLYSESPASIQELDKISNLEYSTSGEIFSYTTDSSLKIYSATTNSLRNIISVKIDTMKYFQNNTVLHSKDNLILYLSIYDNRYMRKFEAHCDDICSISVNSNSDTFMSVGKERINLWDIRYQSPVFSLDSNGKLGALSKEYDYALSDSNFIYIFDWRNDKGPLAVKNIKPNFYQKLWYTGDGACICLSTYKNHTFLDSQGNFMSNFLLENSCDPDIINESNILISGSSNYIFSYKIPDKKVIGRASLQNFECSTVRTNPVHPQFICATEHQLKIWNMDAG</sequence>
<evidence type="ECO:0000313" key="6">
    <source>
        <dbReference type="EMBL" id="ELA41900.1"/>
    </source>
</evidence>
<dbReference type="OMA" id="IRTYNCE"/>
<dbReference type="InterPro" id="IPR036322">
    <property type="entry name" value="WD40_repeat_dom_sf"/>
</dbReference>
<evidence type="ECO:0008006" key="8">
    <source>
        <dbReference type="Google" id="ProtNLM"/>
    </source>
</evidence>
<dbReference type="InterPro" id="IPR001680">
    <property type="entry name" value="WD40_rpt"/>
</dbReference>
<dbReference type="PANTHER" id="PTHR19861:SF0">
    <property type="entry name" value="WD REPEAT-CONTAINING PROTEIN 82"/>
    <property type="match status" value="1"/>
</dbReference>
<evidence type="ECO:0000313" key="7">
    <source>
        <dbReference type="Proteomes" id="UP000011082"/>
    </source>
</evidence>
<dbReference type="GeneID" id="19881795"/>
<keyword evidence="7" id="KW-1185">Reference proteome</keyword>
<dbReference type="AlphaFoldDB" id="L2GN20"/>
<dbReference type="PANTHER" id="PTHR19861">
    <property type="entry name" value="WD40 REPEAT PROTEIN SWD2"/>
    <property type="match status" value="1"/>
</dbReference>
<dbReference type="GO" id="GO:0016070">
    <property type="term" value="P:RNA metabolic process"/>
    <property type="evidence" value="ECO:0007669"/>
    <property type="project" value="UniProtKB-ARBA"/>
</dbReference>